<keyword evidence="3 8" id="KW-0808">Transferase</keyword>
<dbReference type="GO" id="GO:0000287">
    <property type="term" value="F:magnesium ion binding"/>
    <property type="evidence" value="ECO:0007669"/>
    <property type="project" value="UniProtKB-UniRule"/>
</dbReference>
<dbReference type="Gene3D" id="3.30.230.70">
    <property type="entry name" value="GHMP Kinase, N-terminal domain"/>
    <property type="match status" value="2"/>
</dbReference>
<dbReference type="Pfam" id="PF00575">
    <property type="entry name" value="S1"/>
    <property type="match status" value="1"/>
</dbReference>
<comment type="similarity">
    <text evidence="1 8">Belongs to the polyribonucleotide nucleotidyltransferase family.</text>
</comment>
<keyword evidence="2 8" id="KW-0963">Cytoplasm</keyword>
<dbReference type="SMART" id="SM00322">
    <property type="entry name" value="KH"/>
    <property type="match status" value="1"/>
</dbReference>
<feature type="binding site" evidence="8">
    <location>
        <position position="522"/>
    </location>
    <ligand>
        <name>Mg(2+)</name>
        <dbReference type="ChEBI" id="CHEBI:18420"/>
    </ligand>
</feature>
<dbReference type="Pfam" id="PF00013">
    <property type="entry name" value="KH_1"/>
    <property type="match status" value="1"/>
</dbReference>
<keyword evidence="4 8" id="KW-0548">Nucleotidyltransferase</keyword>
<dbReference type="FunFam" id="3.30.230.70:FF:000029">
    <property type="entry name" value="Polyribonucleotide nucleotidyltransferase"/>
    <property type="match status" value="1"/>
</dbReference>
<dbReference type="GO" id="GO:0005829">
    <property type="term" value="C:cytosol"/>
    <property type="evidence" value="ECO:0007669"/>
    <property type="project" value="TreeGrafter"/>
</dbReference>
<dbReference type="InterPro" id="IPR020568">
    <property type="entry name" value="Ribosomal_Su5_D2-typ_SF"/>
</dbReference>
<evidence type="ECO:0000256" key="6">
    <source>
        <dbReference type="ARBA" id="ARBA00022842"/>
    </source>
</evidence>
<dbReference type="InterPro" id="IPR003029">
    <property type="entry name" value="S1_domain"/>
</dbReference>
<dbReference type="PROSITE" id="PS50126">
    <property type="entry name" value="S1"/>
    <property type="match status" value="1"/>
</dbReference>
<feature type="binding site" evidence="8">
    <location>
        <position position="516"/>
    </location>
    <ligand>
        <name>Mg(2+)</name>
        <dbReference type="ChEBI" id="CHEBI:18420"/>
    </ligand>
</feature>
<dbReference type="SUPFAM" id="SSF50249">
    <property type="entry name" value="Nucleic acid-binding proteins"/>
    <property type="match status" value="1"/>
</dbReference>
<keyword evidence="6 8" id="KW-0460">Magnesium</keyword>
<dbReference type="STRING" id="1630136.AS592_05545"/>
<dbReference type="InterPro" id="IPR004087">
    <property type="entry name" value="KH_dom"/>
</dbReference>
<dbReference type="CDD" id="cd11364">
    <property type="entry name" value="RNase_PH_PNPase_2"/>
    <property type="match status" value="1"/>
</dbReference>
<accession>A0A151CFG3</accession>
<evidence type="ECO:0000256" key="2">
    <source>
        <dbReference type="ARBA" id="ARBA00022490"/>
    </source>
</evidence>
<dbReference type="InterPro" id="IPR004088">
    <property type="entry name" value="KH_dom_type_1"/>
</dbReference>
<dbReference type="NCBIfam" id="TIGR03591">
    <property type="entry name" value="polynuc_phos"/>
    <property type="match status" value="1"/>
</dbReference>
<feature type="domain" description="S1 motif" evidence="9">
    <location>
        <begin position="658"/>
        <end position="725"/>
    </location>
</feature>
<dbReference type="RefSeq" id="WP_067331081.1">
    <property type="nucleotide sequence ID" value="NZ_LNKT01000034.1"/>
</dbReference>
<keyword evidence="11" id="KW-1185">Reference proteome</keyword>
<dbReference type="InterPro" id="IPR012162">
    <property type="entry name" value="PNPase"/>
</dbReference>
<comment type="caution">
    <text evidence="10">The sequence shown here is derived from an EMBL/GenBank/DDBJ whole genome shotgun (WGS) entry which is preliminary data.</text>
</comment>
<dbReference type="PANTHER" id="PTHR11252">
    <property type="entry name" value="POLYRIBONUCLEOTIDE NUCLEOTIDYLTRANSFERASE"/>
    <property type="match status" value="1"/>
</dbReference>
<dbReference type="AlphaFoldDB" id="A0A151CFG3"/>
<comment type="cofactor">
    <cofactor evidence="8">
        <name>Mg(2+)</name>
        <dbReference type="ChEBI" id="CHEBI:18420"/>
    </cofactor>
</comment>
<sequence length="729" mass="79987">MSEQIIEINLNNLDEKYEFDKIAKQASGAVMYRQGKAVLIAAVAVDEKAVDEDFLPLTVQYMERSYAAAKIPGGFIKRETKPGDFETLTSRIVDRSLRPLFPKGFHYPVTISVMVVSADSEVDMQVAALHAANAALYVSDISVQRSIAAVRVGKIDEKLVINPTLSQQDESVLDLLVVGSEKDIIMIEMRTMASEKIDDIEVDMIDPMMGGMPLILEHQECNELNNDDLVEAIALAGNAIEEASMTFEKEFAPLMREGLGLELAEEKVDETLYTYIEDNYREAVEKAIAHMAKSERSTELKKIRANIMAALEAEGKEASKEVVSKVLEKYKATIVRAMILEKGMRADGRGLDEVRPITIETNILPSVHGSCLFTRGQTQALVTATLGDKKDAQMFELITDKNTQSENFMVHYNFPGYSVGDAKFIGAPGRRELGHGNLAKRALEPVLPLGYDGTIRLVSEILESNGSSSMATICGGALALRAAEVEMVELVAGIAMGLVTDGQKYAVLTDIMGLEDHDGDMDFKIAGTRKGITALQMDIKLGGIDLSILKDALEKAAKGKEHILDLMEEAEQNMAASQALPSTEFFSVHPGKIADIIGKAGATIRDIIEKFEVSIDLDRDKGGVKLSGHDKEKVAAAKEHIEKIANAPLKKQMSYEVGKSYQGKVKRIVDFGVFVEMPDGFDALLHISKVAKERVNDLHERYHEGDDITVVVMEQKGKKVELATPEYLA</sequence>
<dbReference type="EMBL" id="LNKT01000034">
    <property type="protein sequence ID" value="KYJ86261.1"/>
    <property type="molecule type" value="Genomic_DNA"/>
</dbReference>
<dbReference type="OrthoDB" id="9804305at2"/>
<comment type="catalytic activity">
    <reaction evidence="8">
        <text>RNA(n+1) + phosphate = RNA(n) + a ribonucleoside 5'-diphosphate</text>
        <dbReference type="Rhea" id="RHEA:22096"/>
        <dbReference type="Rhea" id="RHEA-COMP:14527"/>
        <dbReference type="Rhea" id="RHEA-COMP:17342"/>
        <dbReference type="ChEBI" id="CHEBI:43474"/>
        <dbReference type="ChEBI" id="CHEBI:57930"/>
        <dbReference type="ChEBI" id="CHEBI:140395"/>
        <dbReference type="EC" id="2.7.7.8"/>
    </reaction>
</comment>
<evidence type="ECO:0000256" key="8">
    <source>
        <dbReference type="HAMAP-Rule" id="MF_01595"/>
    </source>
</evidence>
<dbReference type="SUPFAM" id="SSF55666">
    <property type="entry name" value="Ribonuclease PH domain 2-like"/>
    <property type="match status" value="2"/>
</dbReference>
<gene>
    <name evidence="8" type="primary">pnp</name>
    <name evidence="10" type="ORF">AS592_05545</name>
</gene>
<dbReference type="PANTHER" id="PTHR11252:SF0">
    <property type="entry name" value="POLYRIBONUCLEOTIDE NUCLEOTIDYLTRANSFERASE 1, MITOCHONDRIAL"/>
    <property type="match status" value="1"/>
</dbReference>
<evidence type="ECO:0000259" key="9">
    <source>
        <dbReference type="PROSITE" id="PS50126"/>
    </source>
</evidence>
<organism evidence="10 11">
    <name type="scientific">Sulfurovum riftiae</name>
    <dbReference type="NCBI Taxonomy" id="1630136"/>
    <lineage>
        <taxon>Bacteria</taxon>
        <taxon>Pseudomonadati</taxon>
        <taxon>Campylobacterota</taxon>
        <taxon>Epsilonproteobacteria</taxon>
        <taxon>Campylobacterales</taxon>
        <taxon>Sulfurovaceae</taxon>
        <taxon>Sulfurovum</taxon>
    </lineage>
</organism>
<evidence type="ECO:0000256" key="1">
    <source>
        <dbReference type="ARBA" id="ARBA00007404"/>
    </source>
</evidence>
<evidence type="ECO:0000256" key="5">
    <source>
        <dbReference type="ARBA" id="ARBA00022723"/>
    </source>
</evidence>
<dbReference type="InterPro" id="IPR036612">
    <property type="entry name" value="KH_dom_type_1_sf"/>
</dbReference>
<proteinExistence type="inferred from homology"/>
<dbReference type="Gene3D" id="3.30.1370.10">
    <property type="entry name" value="K Homology domain, type 1"/>
    <property type="match status" value="1"/>
</dbReference>
<dbReference type="FunFam" id="3.30.1370.10:FF:000001">
    <property type="entry name" value="Polyribonucleotide nucleotidyltransferase"/>
    <property type="match status" value="1"/>
</dbReference>
<dbReference type="Pfam" id="PF03725">
    <property type="entry name" value="RNase_PH_C"/>
    <property type="match status" value="1"/>
</dbReference>
<protein>
    <recommendedName>
        <fullName evidence="8">Polyribonucleotide nucleotidyltransferase</fullName>
        <ecNumber evidence="8">2.7.7.8</ecNumber>
    </recommendedName>
    <alternativeName>
        <fullName evidence="8">Polynucleotide phosphorylase</fullName>
        <shortName evidence="8">PNPase</shortName>
    </alternativeName>
</protein>
<dbReference type="SUPFAM" id="SSF54211">
    <property type="entry name" value="Ribosomal protein S5 domain 2-like"/>
    <property type="match status" value="2"/>
</dbReference>
<evidence type="ECO:0000313" key="11">
    <source>
        <dbReference type="Proteomes" id="UP000075359"/>
    </source>
</evidence>
<dbReference type="CDD" id="cd02393">
    <property type="entry name" value="KH-I_PNPase"/>
    <property type="match status" value="1"/>
</dbReference>
<dbReference type="InterPro" id="IPR015847">
    <property type="entry name" value="ExoRNase_PH_dom2"/>
</dbReference>
<dbReference type="SMART" id="SM00316">
    <property type="entry name" value="S1"/>
    <property type="match status" value="1"/>
</dbReference>
<evidence type="ECO:0000256" key="4">
    <source>
        <dbReference type="ARBA" id="ARBA00022695"/>
    </source>
</evidence>
<evidence type="ECO:0000256" key="3">
    <source>
        <dbReference type="ARBA" id="ARBA00022679"/>
    </source>
</evidence>
<reference evidence="10 11" key="1">
    <citation type="submission" date="2015-11" db="EMBL/GenBank/DDBJ databases">
        <title>Draft genome of Sulfurovum riftiae 1812E, a member of the Epsilonproteobacteria isolated from the tube of the deep-sea hydrothermal vent tubewom Riftia pachyptila.</title>
        <authorList>
            <person name="Vetriani C."/>
            <person name="Giovannelli D."/>
        </authorList>
    </citation>
    <scope>NUCLEOTIDE SEQUENCE [LARGE SCALE GENOMIC DNA]</scope>
    <source>
        <strain evidence="10 11">1812E</strain>
    </source>
</reference>
<keyword evidence="7 8" id="KW-0694">RNA-binding</keyword>
<dbReference type="FunFam" id="3.30.230.70:FF:000026">
    <property type="entry name" value="Polyribonucleotide nucleotidyltransferase"/>
    <property type="match status" value="1"/>
</dbReference>
<dbReference type="GO" id="GO:0006396">
    <property type="term" value="P:RNA processing"/>
    <property type="evidence" value="ECO:0007669"/>
    <property type="project" value="InterPro"/>
</dbReference>
<dbReference type="Pfam" id="PF03726">
    <property type="entry name" value="PNPase"/>
    <property type="match status" value="1"/>
</dbReference>
<dbReference type="HAMAP" id="MF_01595">
    <property type="entry name" value="PNPase"/>
    <property type="match status" value="1"/>
</dbReference>
<comment type="function">
    <text evidence="8">Involved in mRNA degradation. Catalyzes the phosphorolysis of single-stranded polyribonucleotides processively in the 3'- to 5'-direction.</text>
</comment>
<dbReference type="PROSITE" id="PS50084">
    <property type="entry name" value="KH_TYPE_1"/>
    <property type="match status" value="1"/>
</dbReference>
<dbReference type="InterPro" id="IPR001247">
    <property type="entry name" value="ExoRNase_PH_dom1"/>
</dbReference>
<dbReference type="InterPro" id="IPR027408">
    <property type="entry name" value="PNPase/RNase_PH_dom_sf"/>
</dbReference>
<name>A0A151CFG3_9BACT</name>
<dbReference type="InterPro" id="IPR012340">
    <property type="entry name" value="NA-bd_OB-fold"/>
</dbReference>
<dbReference type="InterPro" id="IPR015848">
    <property type="entry name" value="PNPase_PH_RNA-bd_bac/org-type"/>
</dbReference>
<dbReference type="Gene3D" id="2.40.50.140">
    <property type="entry name" value="Nucleic acid-binding proteins"/>
    <property type="match status" value="1"/>
</dbReference>
<dbReference type="NCBIfam" id="NF008805">
    <property type="entry name" value="PRK11824.1"/>
    <property type="match status" value="1"/>
</dbReference>
<dbReference type="EC" id="2.7.7.8" evidence="8"/>
<dbReference type="GO" id="GO:0004654">
    <property type="term" value="F:polyribonucleotide nucleotidyltransferase activity"/>
    <property type="evidence" value="ECO:0007669"/>
    <property type="project" value="UniProtKB-UniRule"/>
</dbReference>
<dbReference type="Pfam" id="PF01138">
    <property type="entry name" value="RNase_PH"/>
    <property type="match status" value="2"/>
</dbReference>
<dbReference type="GO" id="GO:0000175">
    <property type="term" value="F:3'-5'-RNA exonuclease activity"/>
    <property type="evidence" value="ECO:0007669"/>
    <property type="project" value="TreeGrafter"/>
</dbReference>
<dbReference type="PIRSF" id="PIRSF005499">
    <property type="entry name" value="PNPase"/>
    <property type="match status" value="1"/>
</dbReference>
<dbReference type="Proteomes" id="UP000075359">
    <property type="component" value="Unassembled WGS sequence"/>
</dbReference>
<evidence type="ECO:0000256" key="7">
    <source>
        <dbReference type="ARBA" id="ARBA00022884"/>
    </source>
</evidence>
<dbReference type="GO" id="GO:0006402">
    <property type="term" value="P:mRNA catabolic process"/>
    <property type="evidence" value="ECO:0007669"/>
    <property type="project" value="UniProtKB-UniRule"/>
</dbReference>
<dbReference type="SUPFAM" id="SSF54791">
    <property type="entry name" value="Eukaryotic type KH-domain (KH-domain type I)"/>
    <property type="match status" value="1"/>
</dbReference>
<dbReference type="GO" id="GO:0003723">
    <property type="term" value="F:RNA binding"/>
    <property type="evidence" value="ECO:0007669"/>
    <property type="project" value="UniProtKB-UniRule"/>
</dbReference>
<keyword evidence="5 8" id="KW-0479">Metal-binding</keyword>
<dbReference type="InterPro" id="IPR036345">
    <property type="entry name" value="ExoRNase_PH_dom2_sf"/>
</dbReference>
<evidence type="ECO:0000313" key="10">
    <source>
        <dbReference type="EMBL" id="KYJ86261.1"/>
    </source>
</evidence>
<comment type="subcellular location">
    <subcellularLocation>
        <location evidence="8">Cytoplasm</location>
    </subcellularLocation>
</comment>